<sequence>MGSWGTEIFDNDDALDVRGDFEEHLAEGATPEEATARIRRDFGLADRSLHSRGAEDNDVWLGLAAVHHERGHSSPAVVARALAIVESREELERWFEEDRPARAAALAEFGRVLQGANPGVRPQRTPSFRASIEHLRRMPWWARLLVATLISVGLFLVLRAWVPSVFAVAMWPLFAWAAYTGRTIRHRFILPGGSTHKG</sequence>
<proteinExistence type="predicted"/>
<keyword evidence="1" id="KW-0812">Transmembrane</keyword>
<dbReference type="AlphaFoldDB" id="A0A4R5TVT7"/>
<evidence type="ECO:0008006" key="4">
    <source>
        <dbReference type="Google" id="ProtNLM"/>
    </source>
</evidence>
<dbReference type="EMBL" id="SMTK01000003">
    <property type="protein sequence ID" value="TDK25236.1"/>
    <property type="molecule type" value="Genomic_DNA"/>
</dbReference>
<comment type="caution">
    <text evidence="2">The sequence shown here is derived from an EMBL/GenBank/DDBJ whole genome shotgun (WGS) entry which is preliminary data.</text>
</comment>
<evidence type="ECO:0000313" key="3">
    <source>
        <dbReference type="Proteomes" id="UP000295411"/>
    </source>
</evidence>
<reference evidence="2 3" key="1">
    <citation type="submission" date="2019-03" db="EMBL/GenBank/DDBJ databases">
        <title>Arthrobacter sp. nov., an bacterium isolated from biocrust in Mu Us Desert.</title>
        <authorList>
            <person name="Lixiong L."/>
        </authorList>
    </citation>
    <scope>NUCLEOTIDE SEQUENCE [LARGE SCALE GENOMIC DNA]</scope>
    <source>
        <strain evidence="2 3">SLN-3</strain>
    </source>
</reference>
<accession>A0A4R5TVT7</accession>
<dbReference type="RefSeq" id="WP_133403514.1">
    <property type="nucleotide sequence ID" value="NZ_SMTK01000003.1"/>
</dbReference>
<organism evidence="2 3">
    <name type="scientific">Arthrobacter crusticola</name>
    <dbReference type="NCBI Taxonomy" id="2547960"/>
    <lineage>
        <taxon>Bacteria</taxon>
        <taxon>Bacillati</taxon>
        <taxon>Actinomycetota</taxon>
        <taxon>Actinomycetes</taxon>
        <taxon>Micrococcales</taxon>
        <taxon>Micrococcaceae</taxon>
        <taxon>Arthrobacter</taxon>
    </lineage>
</organism>
<gene>
    <name evidence="2" type="ORF">E2F48_08105</name>
</gene>
<dbReference type="OrthoDB" id="8914041at2"/>
<evidence type="ECO:0000256" key="1">
    <source>
        <dbReference type="SAM" id="Phobius"/>
    </source>
</evidence>
<dbReference type="Proteomes" id="UP000295411">
    <property type="component" value="Unassembled WGS sequence"/>
</dbReference>
<feature type="transmembrane region" description="Helical" evidence="1">
    <location>
        <begin position="140"/>
        <end position="158"/>
    </location>
</feature>
<protein>
    <recommendedName>
        <fullName evidence="4">DUF4259 domain-containing protein</fullName>
    </recommendedName>
</protein>
<keyword evidence="3" id="KW-1185">Reference proteome</keyword>
<evidence type="ECO:0000313" key="2">
    <source>
        <dbReference type="EMBL" id="TDK25236.1"/>
    </source>
</evidence>
<name>A0A4R5TVT7_9MICC</name>
<keyword evidence="1" id="KW-1133">Transmembrane helix</keyword>
<keyword evidence="1" id="KW-0472">Membrane</keyword>